<dbReference type="SUPFAM" id="SSF56047">
    <property type="entry name" value="Ribosomal protein S8"/>
    <property type="match status" value="1"/>
</dbReference>
<sequence length="164" mass="17818">MVPNPLPIRLCSHLLNTSKAFLSQTSLPYTQSSLAITSLLLRHGFLSNITLGTPSHPSPVEFASLPPPAKRIWVGLKHRNGVPVLRRMNLVSKPSVRIKVDHGELGRILSGKRAKNVAGMGLGEVLVVRVPEDKATGRKGTELYMEGWEAWRAGLGGEIVCRVG</sequence>
<accession>A0AA38LS70</accession>
<dbReference type="EMBL" id="JAKWFO010000014">
    <property type="protein sequence ID" value="KAI9632279.1"/>
    <property type="molecule type" value="Genomic_DNA"/>
</dbReference>
<dbReference type="GeneID" id="77725482"/>
<keyword evidence="1" id="KW-0689">Ribosomal protein</keyword>
<gene>
    <name evidence="1" type="ORF">MKK02DRAFT_20582</name>
</gene>
<dbReference type="InterPro" id="IPR035987">
    <property type="entry name" value="Ribosomal_uS8_sf"/>
</dbReference>
<dbReference type="RefSeq" id="XP_052942056.1">
    <property type="nucleotide sequence ID" value="XM_053086281.1"/>
</dbReference>
<dbReference type="AlphaFoldDB" id="A0AA38LS70"/>
<proteinExistence type="predicted"/>
<dbReference type="GO" id="GO:0006412">
    <property type="term" value="P:translation"/>
    <property type="evidence" value="ECO:0007669"/>
    <property type="project" value="InterPro"/>
</dbReference>
<evidence type="ECO:0000313" key="2">
    <source>
        <dbReference type="Proteomes" id="UP001164286"/>
    </source>
</evidence>
<keyword evidence="2" id="KW-1185">Reference proteome</keyword>
<comment type="caution">
    <text evidence="1">The sequence shown here is derived from an EMBL/GenBank/DDBJ whole genome shotgun (WGS) entry which is preliminary data.</text>
</comment>
<keyword evidence="1" id="KW-0687">Ribonucleoprotein</keyword>
<dbReference type="GO" id="GO:0003735">
    <property type="term" value="F:structural constituent of ribosome"/>
    <property type="evidence" value="ECO:0007669"/>
    <property type="project" value="InterPro"/>
</dbReference>
<dbReference type="Proteomes" id="UP001164286">
    <property type="component" value="Unassembled WGS sequence"/>
</dbReference>
<evidence type="ECO:0000313" key="1">
    <source>
        <dbReference type="EMBL" id="KAI9632279.1"/>
    </source>
</evidence>
<dbReference type="Gene3D" id="3.30.1370.30">
    <property type="match status" value="1"/>
</dbReference>
<organism evidence="1 2">
    <name type="scientific">Dioszegia hungarica</name>
    <dbReference type="NCBI Taxonomy" id="4972"/>
    <lineage>
        <taxon>Eukaryota</taxon>
        <taxon>Fungi</taxon>
        <taxon>Dikarya</taxon>
        <taxon>Basidiomycota</taxon>
        <taxon>Agaricomycotina</taxon>
        <taxon>Tremellomycetes</taxon>
        <taxon>Tremellales</taxon>
        <taxon>Bulleribasidiaceae</taxon>
        <taxon>Dioszegia</taxon>
    </lineage>
</organism>
<reference evidence="1" key="1">
    <citation type="journal article" date="2022" name="G3 (Bethesda)">
        <title>High quality genome of the basidiomycete yeast Dioszegia hungarica PDD-24b-2 isolated from cloud water.</title>
        <authorList>
            <person name="Jarrige D."/>
            <person name="Haridas S."/>
            <person name="Bleykasten-Grosshans C."/>
            <person name="Joly M."/>
            <person name="Nadalig T."/>
            <person name="Sancelme M."/>
            <person name="Vuilleumier S."/>
            <person name="Grigoriev I.V."/>
            <person name="Amato P."/>
            <person name="Bringel F."/>
        </authorList>
    </citation>
    <scope>NUCLEOTIDE SEQUENCE</scope>
    <source>
        <strain evidence="1">PDD-24b-2</strain>
    </source>
</reference>
<protein>
    <submittedName>
        <fullName evidence="1">Mitochondrial ribosomal protein of the small subunit</fullName>
    </submittedName>
</protein>
<dbReference type="GO" id="GO:0005840">
    <property type="term" value="C:ribosome"/>
    <property type="evidence" value="ECO:0007669"/>
    <property type="project" value="UniProtKB-KW"/>
</dbReference>
<name>A0AA38LS70_9TREE</name>